<keyword evidence="2" id="KW-1185">Reference proteome</keyword>
<organism evidence="1 2">
    <name type="scientific">Suttonella ornithocola</name>
    <dbReference type="NCBI Taxonomy" id="279832"/>
    <lineage>
        <taxon>Bacteria</taxon>
        <taxon>Pseudomonadati</taxon>
        <taxon>Pseudomonadota</taxon>
        <taxon>Gammaproteobacteria</taxon>
        <taxon>Cardiobacteriales</taxon>
        <taxon>Cardiobacteriaceae</taxon>
        <taxon>Suttonella</taxon>
    </lineage>
</organism>
<dbReference type="SUPFAM" id="SSF52151">
    <property type="entry name" value="FabD/lysophospholipase-like"/>
    <property type="match status" value="1"/>
</dbReference>
<dbReference type="Gene3D" id="3.40.1090.10">
    <property type="entry name" value="Cytosolic phospholipase A2 catalytic domain"/>
    <property type="match status" value="1"/>
</dbReference>
<dbReference type="InterPro" id="IPR016035">
    <property type="entry name" value="Acyl_Trfase/lysoPLipase"/>
</dbReference>
<protein>
    <submittedName>
        <fullName evidence="1">Patatin-like phospholipase</fullName>
    </submittedName>
</protein>
<sequence length="257" mass="29119">MRRIWLLASGERLNFTQDYFDFLCLDLSQYPISRAVAASSAVPGIFTPLTLNNHSGYCNYQQTQLTKKADIAKKQGIISDWQRWVVEHKNATKKPYLHLIDGGLSDNLGLRSLLDLRRITSAQDTAAHNSHIKPKRVFISVNAALGYDNSIDESANIPPLKRVISGSIDIAIDRFSEETAKQFSEALKNKQENVENYFIRLNLYDLSDSELADRVNNIKTSFKISSQDIEDLLQAAEILLDKNEEFIRLKNDLNNGN</sequence>
<evidence type="ECO:0000313" key="1">
    <source>
        <dbReference type="EMBL" id="SUO96837.1"/>
    </source>
</evidence>
<accession>A0A380MZF2</accession>
<dbReference type="AlphaFoldDB" id="A0A380MZF2"/>
<name>A0A380MZF2_9GAMM</name>
<reference evidence="1 2" key="1">
    <citation type="submission" date="2018-06" db="EMBL/GenBank/DDBJ databases">
        <authorList>
            <consortium name="Pathogen Informatics"/>
            <person name="Doyle S."/>
        </authorList>
    </citation>
    <scope>NUCLEOTIDE SEQUENCE [LARGE SCALE GENOMIC DNA]</scope>
    <source>
        <strain evidence="1 2">NCTC13337</strain>
    </source>
</reference>
<dbReference type="Proteomes" id="UP000254601">
    <property type="component" value="Unassembled WGS sequence"/>
</dbReference>
<evidence type="ECO:0000313" key="2">
    <source>
        <dbReference type="Proteomes" id="UP000254601"/>
    </source>
</evidence>
<dbReference type="EMBL" id="UHIC01000001">
    <property type="protein sequence ID" value="SUO96837.1"/>
    <property type="molecule type" value="Genomic_DNA"/>
</dbReference>
<proteinExistence type="predicted"/>
<gene>
    <name evidence="1" type="ORF">NCTC13337_02043</name>
</gene>
<dbReference type="OrthoDB" id="8541087at2"/>